<dbReference type="Pfam" id="PF03747">
    <property type="entry name" value="ADP_ribosyl_GH"/>
    <property type="match status" value="1"/>
</dbReference>
<organism evidence="2 3">
    <name type="scientific">Anthostomella pinea</name>
    <dbReference type="NCBI Taxonomy" id="933095"/>
    <lineage>
        <taxon>Eukaryota</taxon>
        <taxon>Fungi</taxon>
        <taxon>Dikarya</taxon>
        <taxon>Ascomycota</taxon>
        <taxon>Pezizomycotina</taxon>
        <taxon>Sordariomycetes</taxon>
        <taxon>Xylariomycetidae</taxon>
        <taxon>Xylariales</taxon>
        <taxon>Xylariaceae</taxon>
        <taxon>Anthostomella</taxon>
    </lineage>
</organism>
<dbReference type="InterPro" id="IPR050792">
    <property type="entry name" value="ADP-ribosylglycohydrolase"/>
</dbReference>
<dbReference type="EMBL" id="CAUWAG010000008">
    <property type="protein sequence ID" value="CAJ2506567.1"/>
    <property type="molecule type" value="Genomic_DNA"/>
</dbReference>
<dbReference type="InterPro" id="IPR036705">
    <property type="entry name" value="Ribosyl_crysJ1_sf"/>
</dbReference>
<dbReference type="GO" id="GO:0046872">
    <property type="term" value="F:metal ion binding"/>
    <property type="evidence" value="ECO:0007669"/>
    <property type="project" value="UniProtKB-KW"/>
</dbReference>
<dbReference type="Gene3D" id="1.10.4080.10">
    <property type="entry name" value="ADP-ribosylation/Crystallin J1"/>
    <property type="match status" value="1"/>
</dbReference>
<keyword evidence="1" id="KW-0460">Magnesium</keyword>
<comment type="cofactor">
    <cofactor evidence="1">
        <name>Mg(2+)</name>
        <dbReference type="ChEBI" id="CHEBI:18420"/>
    </cofactor>
    <text evidence="1">Binds 2 magnesium ions per subunit.</text>
</comment>
<feature type="binding site" evidence="1">
    <location>
        <position position="328"/>
    </location>
    <ligand>
        <name>Mg(2+)</name>
        <dbReference type="ChEBI" id="CHEBI:18420"/>
        <label>1</label>
    </ligand>
</feature>
<accession>A0AAI8VL44</accession>
<proteinExistence type="predicted"/>
<gene>
    <name evidence="2" type="ORF">KHLLAP_LOCUS7035</name>
</gene>
<dbReference type="PANTHER" id="PTHR16222:SF28">
    <property type="entry name" value="ADP-RIBOSYLGLYCOHYDROLASE"/>
    <property type="match status" value="1"/>
</dbReference>
<dbReference type="SUPFAM" id="SSF101478">
    <property type="entry name" value="ADP-ribosylglycohydrolase"/>
    <property type="match status" value="1"/>
</dbReference>
<sequence length="446" mass="49612">MESHITQTVRATQQDRIVGCIFGSALGDTIGLYTEHMIPAQALQEYPTRWFTLLPLSEPTPFARDPHRRKFHLRHWTDETDQALCILLSCLHSNGEFFPADLAERLNIWAEQGLRALDTMPLGAGRKLSELVTGSEYLDDPEEAATEYWVSEGFFPASNKSLTRTYPLGLLCIGKNITKTFNIAAAYSVITHVDPRCIVSCAIGTALVSGFASGQAFEERYIDDVIEEAVDWYDIYRMQQEDEDPAASEYPDLDREELDRHVVANRLDDLQLDQYGKISYVYKTLGSGILLLRLALRSIARADGKLSAQLPLFRQLITDLAMCGGDADANCCFAGALLGSLLGFKALPLHWRGGLQHRDWLMGKAESLCQMLGVVDGHYDGANDMDRAIDGGRGLLTPKQIAHRRFSHLEATERLRKRHEAVLRRSQACSRKKGDGNIAPNGAASV</sequence>
<reference evidence="2" key="1">
    <citation type="submission" date="2023-10" db="EMBL/GenBank/DDBJ databases">
        <authorList>
            <person name="Hackl T."/>
        </authorList>
    </citation>
    <scope>NUCLEOTIDE SEQUENCE</scope>
</reference>
<feature type="binding site" evidence="1">
    <location>
        <position position="77"/>
    </location>
    <ligand>
        <name>Mg(2+)</name>
        <dbReference type="ChEBI" id="CHEBI:18420"/>
        <label>1</label>
    </ligand>
</feature>
<protein>
    <submittedName>
        <fullName evidence="2">Uu.00g006970.m01.CDS01</fullName>
    </submittedName>
</protein>
<keyword evidence="3" id="KW-1185">Reference proteome</keyword>
<dbReference type="InterPro" id="IPR005502">
    <property type="entry name" value="Ribosyl_crysJ1"/>
</dbReference>
<comment type="caution">
    <text evidence="2">The sequence shown here is derived from an EMBL/GenBank/DDBJ whole genome shotgun (WGS) entry which is preliminary data.</text>
</comment>
<dbReference type="PANTHER" id="PTHR16222">
    <property type="entry name" value="ADP-RIBOSYLGLYCOHYDROLASE"/>
    <property type="match status" value="1"/>
</dbReference>
<dbReference type="Proteomes" id="UP001295740">
    <property type="component" value="Unassembled WGS sequence"/>
</dbReference>
<feature type="binding site" evidence="1">
    <location>
        <position position="78"/>
    </location>
    <ligand>
        <name>Mg(2+)</name>
        <dbReference type="ChEBI" id="CHEBI:18420"/>
        <label>1</label>
    </ligand>
</feature>
<evidence type="ECO:0000313" key="3">
    <source>
        <dbReference type="Proteomes" id="UP001295740"/>
    </source>
</evidence>
<name>A0AAI8VL44_9PEZI</name>
<keyword evidence="1" id="KW-0479">Metal-binding</keyword>
<evidence type="ECO:0000313" key="2">
    <source>
        <dbReference type="EMBL" id="CAJ2506567.1"/>
    </source>
</evidence>
<dbReference type="AlphaFoldDB" id="A0AAI8VL44"/>
<feature type="binding site" evidence="1">
    <location>
        <position position="326"/>
    </location>
    <ligand>
        <name>Mg(2+)</name>
        <dbReference type="ChEBI" id="CHEBI:18420"/>
        <label>1</label>
    </ligand>
</feature>
<evidence type="ECO:0000256" key="1">
    <source>
        <dbReference type="PIRSR" id="PIRSR605502-1"/>
    </source>
</evidence>